<feature type="compositionally biased region" description="Basic and acidic residues" evidence="2">
    <location>
        <begin position="290"/>
        <end position="307"/>
    </location>
</feature>
<evidence type="ECO:0000256" key="2">
    <source>
        <dbReference type="SAM" id="MobiDB-lite"/>
    </source>
</evidence>
<feature type="region of interest" description="Disordered" evidence="2">
    <location>
        <begin position="242"/>
        <end position="336"/>
    </location>
</feature>
<reference evidence="3 4" key="1">
    <citation type="submission" date="2014-04" db="EMBL/GenBank/DDBJ databases">
        <authorList>
            <consortium name="DOE Joint Genome Institute"/>
            <person name="Kuo A."/>
            <person name="Kohler A."/>
            <person name="Nagy L.G."/>
            <person name="Floudas D."/>
            <person name="Copeland A."/>
            <person name="Barry K.W."/>
            <person name="Cichocki N."/>
            <person name="Veneault-Fourrey C."/>
            <person name="LaButti K."/>
            <person name="Lindquist E.A."/>
            <person name="Lipzen A."/>
            <person name="Lundell T."/>
            <person name="Morin E."/>
            <person name="Murat C."/>
            <person name="Sun H."/>
            <person name="Tunlid A."/>
            <person name="Henrissat B."/>
            <person name="Grigoriev I.V."/>
            <person name="Hibbett D.S."/>
            <person name="Martin F."/>
            <person name="Nordberg H.P."/>
            <person name="Cantor M.N."/>
            <person name="Hua S.X."/>
        </authorList>
    </citation>
    <scope>NUCLEOTIDE SEQUENCE [LARGE SCALE GENOMIC DNA]</scope>
    <source>
        <strain evidence="3 4">Foug A</strain>
    </source>
</reference>
<dbReference type="HOGENOM" id="CLU_721907_0_0_1"/>
<evidence type="ECO:0000313" key="3">
    <source>
        <dbReference type="EMBL" id="KIM68383.1"/>
    </source>
</evidence>
<dbReference type="InterPro" id="IPR025066">
    <property type="entry name" value="CCDC174-like"/>
</dbReference>
<dbReference type="FunCoup" id="A0A0C3A3Z1">
    <property type="interactions" value="449"/>
</dbReference>
<feature type="compositionally biased region" description="Basic and acidic residues" evidence="2">
    <location>
        <begin position="242"/>
        <end position="283"/>
    </location>
</feature>
<dbReference type="PANTHER" id="PTHR15885">
    <property type="entry name" value="COILED-COIL DOMAIN-CONTAINING PROTEIN 174"/>
    <property type="match status" value="1"/>
</dbReference>
<keyword evidence="4" id="KW-1185">Reference proteome</keyword>
<dbReference type="Proteomes" id="UP000053989">
    <property type="component" value="Unassembled WGS sequence"/>
</dbReference>
<evidence type="ECO:0000313" key="4">
    <source>
        <dbReference type="Proteomes" id="UP000053989"/>
    </source>
</evidence>
<dbReference type="PANTHER" id="PTHR15885:SF1">
    <property type="entry name" value="COILED-COIL DOMAIN-CONTAINING PROTEIN 174"/>
    <property type="match status" value="1"/>
</dbReference>
<dbReference type="STRING" id="1036808.A0A0C3A3Z1"/>
<dbReference type="OrthoDB" id="333551at2759"/>
<dbReference type="Pfam" id="PF13300">
    <property type="entry name" value="DUF4078"/>
    <property type="match status" value="1"/>
</dbReference>
<feature type="region of interest" description="Disordered" evidence="2">
    <location>
        <begin position="42"/>
        <end position="61"/>
    </location>
</feature>
<proteinExistence type="predicted"/>
<accession>A0A0C3A3Z1</accession>
<sequence>MAPTDKGKAGGVSVGSFFELKSELAKQADEFSRNKALSGPKYVVGETKKNKKSTVWTRSNKGIESRARRDIELEEVSKVTVESARAALERKAQLYEKLRKGKSGGLSEQQYDALLVDFDSKDVDRYESDSDDVDESATVPRAPEHDDDSVIEYEDEFGRIRTGRRSEVPRHLLPTSNDQEIEDDDVIYNPVNFFPVYEPSAERVKAVEEELIEAQKRPDTHYDAAKEVRAKGAAFYQFSADEETRKQQMEELRSAREGTKKTREDVGAVDVRPGEVEGMRADETSSTNRALEKRKREIENRRALLEAKRKKLKVDGNAPPSQPMLEPQTPPVFNQANDPFAALETQVSKPPSRESKAAIRANVASTVDADAFLAQLEQEVLKKQK</sequence>
<protein>
    <submittedName>
        <fullName evidence="3">Uncharacterized protein</fullName>
    </submittedName>
</protein>
<dbReference type="GO" id="GO:0005634">
    <property type="term" value="C:nucleus"/>
    <property type="evidence" value="ECO:0007669"/>
    <property type="project" value="TreeGrafter"/>
</dbReference>
<name>A0A0C3A3Z1_9AGAM</name>
<evidence type="ECO:0000256" key="1">
    <source>
        <dbReference type="ARBA" id="ARBA00023054"/>
    </source>
</evidence>
<dbReference type="InParanoid" id="A0A0C3A3Z1"/>
<dbReference type="AlphaFoldDB" id="A0A0C3A3Z1"/>
<feature type="region of interest" description="Disordered" evidence="2">
    <location>
        <begin position="124"/>
        <end position="151"/>
    </location>
</feature>
<gene>
    <name evidence="3" type="ORF">SCLCIDRAFT_7150</name>
</gene>
<reference evidence="4" key="2">
    <citation type="submission" date="2015-01" db="EMBL/GenBank/DDBJ databases">
        <title>Evolutionary Origins and Diversification of the Mycorrhizal Mutualists.</title>
        <authorList>
            <consortium name="DOE Joint Genome Institute"/>
            <consortium name="Mycorrhizal Genomics Consortium"/>
            <person name="Kohler A."/>
            <person name="Kuo A."/>
            <person name="Nagy L.G."/>
            <person name="Floudas D."/>
            <person name="Copeland A."/>
            <person name="Barry K.W."/>
            <person name="Cichocki N."/>
            <person name="Veneault-Fourrey C."/>
            <person name="LaButti K."/>
            <person name="Lindquist E.A."/>
            <person name="Lipzen A."/>
            <person name="Lundell T."/>
            <person name="Morin E."/>
            <person name="Murat C."/>
            <person name="Riley R."/>
            <person name="Ohm R."/>
            <person name="Sun H."/>
            <person name="Tunlid A."/>
            <person name="Henrissat B."/>
            <person name="Grigoriev I.V."/>
            <person name="Hibbett D.S."/>
            <person name="Martin F."/>
        </authorList>
    </citation>
    <scope>NUCLEOTIDE SEQUENCE [LARGE SCALE GENOMIC DNA]</scope>
    <source>
        <strain evidence="4">Foug A</strain>
    </source>
</reference>
<organism evidence="3 4">
    <name type="scientific">Scleroderma citrinum Foug A</name>
    <dbReference type="NCBI Taxonomy" id="1036808"/>
    <lineage>
        <taxon>Eukaryota</taxon>
        <taxon>Fungi</taxon>
        <taxon>Dikarya</taxon>
        <taxon>Basidiomycota</taxon>
        <taxon>Agaricomycotina</taxon>
        <taxon>Agaricomycetes</taxon>
        <taxon>Agaricomycetidae</taxon>
        <taxon>Boletales</taxon>
        <taxon>Sclerodermatineae</taxon>
        <taxon>Sclerodermataceae</taxon>
        <taxon>Scleroderma</taxon>
    </lineage>
</organism>
<dbReference type="EMBL" id="KN822009">
    <property type="protein sequence ID" value="KIM68383.1"/>
    <property type="molecule type" value="Genomic_DNA"/>
</dbReference>
<keyword evidence="1" id="KW-0175">Coiled coil</keyword>